<dbReference type="Proteomes" id="UP000654123">
    <property type="component" value="Unassembled WGS sequence"/>
</dbReference>
<accession>A0A918B0B1</accession>
<evidence type="ECO:0000256" key="1">
    <source>
        <dbReference type="SAM" id="MobiDB-lite"/>
    </source>
</evidence>
<keyword evidence="3" id="KW-1185">Reference proteome</keyword>
<reference evidence="2" key="1">
    <citation type="journal article" date="2014" name="Int. J. Syst. Evol. Microbiol.">
        <title>Complete genome sequence of Corynebacterium casei LMG S-19264T (=DSM 44701T), isolated from a smear-ripened cheese.</title>
        <authorList>
            <consortium name="US DOE Joint Genome Institute (JGI-PGF)"/>
            <person name="Walter F."/>
            <person name="Albersmeier A."/>
            <person name="Kalinowski J."/>
            <person name="Ruckert C."/>
        </authorList>
    </citation>
    <scope>NUCLEOTIDE SEQUENCE</scope>
    <source>
        <strain evidence="2">JCM 4335</strain>
    </source>
</reference>
<evidence type="ECO:0000313" key="2">
    <source>
        <dbReference type="EMBL" id="GGQ10044.1"/>
    </source>
</evidence>
<dbReference type="EMBL" id="BMSV01000005">
    <property type="protein sequence ID" value="GGQ10044.1"/>
    <property type="molecule type" value="Genomic_DNA"/>
</dbReference>
<gene>
    <name evidence="2" type="ORF">GCM10010249_30910</name>
</gene>
<feature type="region of interest" description="Disordered" evidence="1">
    <location>
        <begin position="1"/>
        <end position="109"/>
    </location>
</feature>
<dbReference type="AlphaFoldDB" id="A0A918B0B1"/>
<reference evidence="2" key="2">
    <citation type="submission" date="2020-09" db="EMBL/GenBank/DDBJ databases">
        <authorList>
            <person name="Sun Q."/>
            <person name="Ohkuma M."/>
        </authorList>
    </citation>
    <scope>NUCLEOTIDE SEQUENCE</scope>
    <source>
        <strain evidence="2">JCM 4335</strain>
    </source>
</reference>
<proteinExistence type="predicted"/>
<comment type="caution">
    <text evidence="2">The sequence shown here is derived from an EMBL/GenBank/DDBJ whole genome shotgun (WGS) entry which is preliminary data.</text>
</comment>
<feature type="compositionally biased region" description="Low complexity" evidence="1">
    <location>
        <begin position="49"/>
        <end position="66"/>
    </location>
</feature>
<evidence type="ECO:0000313" key="3">
    <source>
        <dbReference type="Proteomes" id="UP000654123"/>
    </source>
</evidence>
<feature type="compositionally biased region" description="Basic and acidic residues" evidence="1">
    <location>
        <begin position="31"/>
        <end position="41"/>
    </location>
</feature>
<organism evidence="2 3">
    <name type="scientific">Streptomyces roseolilacinus</name>
    <dbReference type="NCBI Taxonomy" id="66904"/>
    <lineage>
        <taxon>Bacteria</taxon>
        <taxon>Bacillati</taxon>
        <taxon>Actinomycetota</taxon>
        <taxon>Actinomycetes</taxon>
        <taxon>Kitasatosporales</taxon>
        <taxon>Streptomycetaceae</taxon>
        <taxon>Streptomyces</taxon>
    </lineage>
</organism>
<sequence>MSAPLRYGRNGSRAPSPRRVRPPRRYGGPTRDGRKRDGPRRDGRRRAAVVRPAGARPPAGRTTAARAVRRRATCGDGRRGRRSTQTDLPTQADRPTRGTMPDTVADFVP</sequence>
<protein>
    <submittedName>
        <fullName evidence="2">Uncharacterized protein</fullName>
    </submittedName>
</protein>
<name>A0A918B0B1_9ACTN</name>